<reference evidence="2 3" key="1">
    <citation type="submission" date="2024-02" db="EMBL/GenBank/DDBJ databases">
        <authorList>
            <person name="Chen Y."/>
            <person name="Shah S."/>
            <person name="Dougan E. K."/>
            <person name="Thang M."/>
            <person name="Chan C."/>
        </authorList>
    </citation>
    <scope>NUCLEOTIDE SEQUENCE [LARGE SCALE GENOMIC DNA]</scope>
</reference>
<sequence>MKRQESKDSGKSAAEKMALEAAFAEVLMGQADAAPLPAPCGAPPPERRGRVFSFTGTSGALPSGTGSHGFTPQSSQGDDEDVSPAFGRTRAVHRGPPRPPGGNVSGSLEERLQHIEEFLARSHEAQMMKQQELEVAISEKCGGMMQQVLDSMVPQVVEGLLDRLAQSLDFSELRDQLIDAFSASTELIPLVEERSEAILSFVQEDRGVRNRMFQDFTRIAASIETLAANSNWQIPFLERLEELQRSLEMKRSESFRPVESLPWSAMNARGGAEEQQSLRRPPVGPAKDKSRPERTASAEGLLGFQAALQRTDRRRPETAERTRRPTSGVRNTGEPIWYSSARASPPTAAAPSAPTPPSSEGLVPTAGSGASRTPRIPAPAAASTPPSSTAESDSPMSRASPAPAATPAPAPAMNGRPDSATMRHNEWPWQPKPPAHEEVPEEVISPVMPVMPVPSPSRSKPSDFFSARHSDPADTR</sequence>
<feature type="compositionally biased region" description="Basic and acidic residues" evidence="1">
    <location>
        <begin position="310"/>
        <end position="323"/>
    </location>
</feature>
<evidence type="ECO:0000256" key="1">
    <source>
        <dbReference type="SAM" id="MobiDB-lite"/>
    </source>
</evidence>
<feature type="region of interest" description="Disordered" evidence="1">
    <location>
        <begin position="33"/>
        <end position="106"/>
    </location>
</feature>
<feature type="compositionally biased region" description="Basic and acidic residues" evidence="1">
    <location>
        <begin position="286"/>
        <end position="296"/>
    </location>
</feature>
<name>A0ABP0N858_9DINO</name>
<dbReference type="EMBL" id="CAXAMN010021440">
    <property type="protein sequence ID" value="CAK9059618.1"/>
    <property type="molecule type" value="Genomic_DNA"/>
</dbReference>
<gene>
    <name evidence="2" type="ORF">CCMP2556_LOCUS29349</name>
</gene>
<feature type="compositionally biased region" description="Polar residues" evidence="1">
    <location>
        <begin position="54"/>
        <end position="76"/>
    </location>
</feature>
<evidence type="ECO:0000313" key="3">
    <source>
        <dbReference type="Proteomes" id="UP001642484"/>
    </source>
</evidence>
<keyword evidence="3" id="KW-1185">Reference proteome</keyword>
<proteinExistence type="predicted"/>
<feature type="compositionally biased region" description="Low complexity" evidence="1">
    <location>
        <begin position="339"/>
        <end position="352"/>
    </location>
</feature>
<feature type="region of interest" description="Disordered" evidence="1">
    <location>
        <begin position="266"/>
        <end position="476"/>
    </location>
</feature>
<feature type="compositionally biased region" description="Basic and acidic residues" evidence="1">
    <location>
        <begin position="466"/>
        <end position="476"/>
    </location>
</feature>
<dbReference type="Proteomes" id="UP001642484">
    <property type="component" value="Unassembled WGS sequence"/>
</dbReference>
<organism evidence="2 3">
    <name type="scientific">Durusdinium trenchii</name>
    <dbReference type="NCBI Taxonomy" id="1381693"/>
    <lineage>
        <taxon>Eukaryota</taxon>
        <taxon>Sar</taxon>
        <taxon>Alveolata</taxon>
        <taxon>Dinophyceae</taxon>
        <taxon>Suessiales</taxon>
        <taxon>Symbiodiniaceae</taxon>
        <taxon>Durusdinium</taxon>
    </lineage>
</organism>
<accession>A0ABP0N858</accession>
<feature type="compositionally biased region" description="Low complexity" evidence="1">
    <location>
        <begin position="370"/>
        <end position="403"/>
    </location>
</feature>
<protein>
    <submittedName>
        <fullName evidence="2">Uncharacterized protein</fullName>
    </submittedName>
</protein>
<evidence type="ECO:0000313" key="2">
    <source>
        <dbReference type="EMBL" id="CAK9059618.1"/>
    </source>
</evidence>
<comment type="caution">
    <text evidence="2">The sequence shown here is derived from an EMBL/GenBank/DDBJ whole genome shotgun (WGS) entry which is preliminary data.</text>
</comment>